<proteinExistence type="predicted"/>
<reference evidence="2 3" key="1">
    <citation type="submission" date="2018-06" db="EMBL/GenBank/DDBJ databases">
        <title>Genomic Encyclopedia of Type Strains, Phase IV (KMG-IV): sequencing the most valuable type-strain genomes for metagenomic binning, comparative biology and taxonomic classification.</title>
        <authorList>
            <person name="Goeker M."/>
        </authorList>
    </citation>
    <scope>NUCLEOTIDE SEQUENCE [LARGE SCALE GENOMIC DNA]</scope>
    <source>
        <strain evidence="2 3">DSM 44599</strain>
    </source>
</reference>
<evidence type="ECO:0000256" key="1">
    <source>
        <dbReference type="SAM" id="Phobius"/>
    </source>
</evidence>
<keyword evidence="1" id="KW-0472">Membrane</keyword>
<name>A0A366DQG5_9NOCA</name>
<feature type="transmembrane region" description="Helical" evidence="1">
    <location>
        <begin position="216"/>
        <end position="236"/>
    </location>
</feature>
<dbReference type="STRING" id="1210090.GCA_001613185_00518"/>
<dbReference type="EMBL" id="QNRE01000004">
    <property type="protein sequence ID" value="RBO91709.1"/>
    <property type="molecule type" value="Genomic_DNA"/>
</dbReference>
<evidence type="ECO:0000313" key="2">
    <source>
        <dbReference type="EMBL" id="RBO91709.1"/>
    </source>
</evidence>
<keyword evidence="3" id="KW-1185">Reference proteome</keyword>
<organism evidence="2 3">
    <name type="scientific">Nocardia puris</name>
    <dbReference type="NCBI Taxonomy" id="208602"/>
    <lineage>
        <taxon>Bacteria</taxon>
        <taxon>Bacillati</taxon>
        <taxon>Actinomycetota</taxon>
        <taxon>Actinomycetes</taxon>
        <taxon>Mycobacteriales</taxon>
        <taxon>Nocardiaceae</taxon>
        <taxon>Nocardia</taxon>
    </lineage>
</organism>
<feature type="transmembrane region" description="Helical" evidence="1">
    <location>
        <begin position="25"/>
        <end position="47"/>
    </location>
</feature>
<feature type="transmembrane region" description="Helical" evidence="1">
    <location>
        <begin position="113"/>
        <end position="146"/>
    </location>
</feature>
<keyword evidence="1" id="KW-1133">Transmembrane helix</keyword>
<keyword evidence="1" id="KW-0812">Transmembrane</keyword>
<accession>A0A366DQG5</accession>
<protein>
    <submittedName>
        <fullName evidence="2">Uncharacterized protein</fullName>
    </submittedName>
</protein>
<feature type="transmembrane region" description="Helical" evidence="1">
    <location>
        <begin position="85"/>
        <end position="101"/>
    </location>
</feature>
<dbReference type="RefSeq" id="WP_324196554.1">
    <property type="nucleotide sequence ID" value="NZ_JADLPW010000003.1"/>
</dbReference>
<feature type="transmembrane region" description="Helical" evidence="1">
    <location>
        <begin position="191"/>
        <end position="210"/>
    </location>
</feature>
<dbReference type="Proteomes" id="UP000252586">
    <property type="component" value="Unassembled WGS sequence"/>
</dbReference>
<evidence type="ECO:0000313" key="3">
    <source>
        <dbReference type="Proteomes" id="UP000252586"/>
    </source>
</evidence>
<sequence>MPVRPLTFREQLDLPFALIQADIKALAAAAGLALVLAELVVVGITGLGSHLTDGSDAGTAWAAILGTLGCAWLVRLFLRGVTVPLGLATVGGSPIGLRTAFERMTARFTPLLIAQLMFTLTGLAVLVGGGFLIVTLPFALVGLGYLRAKRFLVVPVIFAERADYGAAVQRTKVLVFEAEWSLTGLWLCQRMLYTLLTVPLLALPWFVSDFSGTRRWAVIALLTGAALLIAAFAEIVDSSSRVVSYVDRRCRREGLDIRVPEARR</sequence>
<feature type="transmembrane region" description="Helical" evidence="1">
    <location>
        <begin position="59"/>
        <end position="78"/>
    </location>
</feature>
<dbReference type="AlphaFoldDB" id="A0A366DQG5"/>
<gene>
    <name evidence="2" type="ORF">DFR74_104416</name>
</gene>
<comment type="caution">
    <text evidence="2">The sequence shown here is derived from an EMBL/GenBank/DDBJ whole genome shotgun (WGS) entry which is preliminary data.</text>
</comment>